<protein>
    <submittedName>
        <fullName evidence="2">GlcNAc-PI de-N-acetylase</fullName>
    </submittedName>
</protein>
<accession>H8G6E2</accession>
<dbReference type="InterPro" id="IPR003737">
    <property type="entry name" value="GlcNAc_PI_deacetylase-related"/>
</dbReference>
<evidence type="ECO:0000256" key="1">
    <source>
        <dbReference type="ARBA" id="ARBA00022833"/>
    </source>
</evidence>
<dbReference type="GO" id="GO:0016137">
    <property type="term" value="P:glycoside metabolic process"/>
    <property type="evidence" value="ECO:0007669"/>
    <property type="project" value="UniProtKB-ARBA"/>
</dbReference>
<dbReference type="Gene3D" id="3.40.50.10320">
    <property type="entry name" value="LmbE-like"/>
    <property type="match status" value="1"/>
</dbReference>
<proteinExistence type="predicted"/>
<gene>
    <name evidence="2" type="ORF">SacazDRAFT_01355</name>
</gene>
<dbReference type="RefSeq" id="WP_005439892.1">
    <property type="nucleotide sequence ID" value="NZ_CM001466.1"/>
</dbReference>
<dbReference type="AlphaFoldDB" id="H8G6E2"/>
<dbReference type="OrthoDB" id="6064917at2"/>
<keyword evidence="3" id="KW-1185">Reference proteome</keyword>
<keyword evidence="1" id="KW-0862">Zinc</keyword>
<dbReference type="EMBL" id="CM001466">
    <property type="protein sequence ID" value="EHY88285.1"/>
    <property type="molecule type" value="Genomic_DNA"/>
</dbReference>
<dbReference type="HOGENOM" id="CLU_066463_0_0_11"/>
<sequence length="267" mass="29784">MPHVVYYVSGHPDDVLLFKGEMLHGDLHWPDVKVVNVVTTAGDAGRVDDWWWAREHGFVDAFRVATDEDFEPDTVSVNGHELLRYGAGVWTSYFLRLPDGNVDGGGFPATGHQSLSRLRDGDVDGLDSVPTRGLPSEHYSSWADVVDTLREILARERDGATNAHPWLNCPDPDRSLNPGDHPDHYATADAVAEFAAEDGYNRAWWVSYDTANRAPNLSGTALANKRRLYYDGYVDLVGRVMGSTPPEADPEWDRWGAKDYWREDVAG</sequence>
<evidence type="ECO:0000313" key="2">
    <source>
        <dbReference type="EMBL" id="EHY88285.1"/>
    </source>
</evidence>
<dbReference type="SUPFAM" id="SSF102588">
    <property type="entry name" value="LmbE-like"/>
    <property type="match status" value="1"/>
</dbReference>
<evidence type="ECO:0000313" key="3">
    <source>
        <dbReference type="Proteomes" id="UP000004705"/>
    </source>
</evidence>
<name>H8G6E2_9PSEU</name>
<dbReference type="Proteomes" id="UP000004705">
    <property type="component" value="Chromosome"/>
</dbReference>
<dbReference type="Pfam" id="PF02585">
    <property type="entry name" value="PIG-L"/>
    <property type="match status" value="1"/>
</dbReference>
<reference evidence="2 3" key="1">
    <citation type="journal article" date="2012" name="Stand. Genomic Sci.">
        <title>Genome sequence of the soil bacterium Saccharomonospora azurea type strain (NA-128(T)).</title>
        <authorList>
            <person name="Klenk H.P."/>
            <person name="Held B."/>
            <person name="Lucas S."/>
            <person name="Lapidus A."/>
            <person name="Copeland A."/>
            <person name="Hammon N."/>
            <person name="Pitluck S."/>
            <person name="Goodwin L.A."/>
            <person name="Han C."/>
            <person name="Tapia R."/>
            <person name="Brambilla E.M."/>
            <person name="Potter G."/>
            <person name="Land M."/>
            <person name="Ivanova N."/>
            <person name="Rohde M."/>
            <person name="Goker M."/>
            <person name="Detter J.C."/>
            <person name="Kyrpides N.C."/>
            <person name="Woyke T."/>
        </authorList>
    </citation>
    <scope>NUCLEOTIDE SEQUENCE [LARGE SCALE GENOMIC DNA]</scope>
    <source>
        <strain evidence="2 3">NA-128</strain>
    </source>
</reference>
<organism evidence="2 3">
    <name type="scientific">Saccharomonospora azurea NA-128</name>
    <dbReference type="NCBI Taxonomy" id="882081"/>
    <lineage>
        <taxon>Bacteria</taxon>
        <taxon>Bacillati</taxon>
        <taxon>Actinomycetota</taxon>
        <taxon>Actinomycetes</taxon>
        <taxon>Pseudonocardiales</taxon>
        <taxon>Pseudonocardiaceae</taxon>
        <taxon>Saccharomonospora</taxon>
    </lineage>
</organism>
<dbReference type="InterPro" id="IPR024078">
    <property type="entry name" value="LmbE-like_dom_sf"/>
</dbReference>